<keyword evidence="2 6" id="KW-0812">Transmembrane</keyword>
<protein>
    <submittedName>
        <fullName evidence="7">Uncharacterized protein</fullName>
    </submittedName>
</protein>
<dbReference type="Gramene" id="OMERI03G16520.1">
    <property type="protein sequence ID" value="OMERI03G16520.1"/>
    <property type="gene ID" value="OMERI03G16520"/>
</dbReference>
<accession>A0A0E0D0Z8</accession>
<dbReference type="PANTHER" id="PTHR28234">
    <property type="entry name" value="NUCLEAR CONTROL OF ATPASE PROTEIN 2"/>
    <property type="match status" value="1"/>
</dbReference>
<dbReference type="Pfam" id="PF08637">
    <property type="entry name" value="NCA2"/>
    <property type="match status" value="1"/>
</dbReference>
<dbReference type="HOGENOM" id="CLU_718410_0_0_1"/>
<reference evidence="7" key="1">
    <citation type="submission" date="2015-04" db="UniProtKB">
        <authorList>
            <consortium name="EnsemblPlants"/>
        </authorList>
    </citation>
    <scope>IDENTIFICATION</scope>
</reference>
<evidence type="ECO:0000313" key="8">
    <source>
        <dbReference type="Proteomes" id="UP000008021"/>
    </source>
</evidence>
<dbReference type="PANTHER" id="PTHR28234:SF1">
    <property type="entry name" value="NUCLEAR CONTROL OF ATPASE PROTEIN 2"/>
    <property type="match status" value="1"/>
</dbReference>
<dbReference type="InterPro" id="IPR013946">
    <property type="entry name" value="NCA2-like"/>
</dbReference>
<evidence type="ECO:0000256" key="3">
    <source>
        <dbReference type="ARBA" id="ARBA00022989"/>
    </source>
</evidence>
<reference evidence="7" key="2">
    <citation type="submission" date="2018-05" db="EMBL/GenBank/DDBJ databases">
        <title>OmerRS3 (Oryza meridionalis Reference Sequence Version 3).</title>
        <authorList>
            <person name="Zhang J."/>
            <person name="Kudrna D."/>
            <person name="Lee S."/>
            <person name="Talag J."/>
            <person name="Welchert J."/>
            <person name="Wing R.A."/>
        </authorList>
    </citation>
    <scope>NUCLEOTIDE SEQUENCE [LARGE SCALE GENOMIC DNA]</scope>
    <source>
        <strain evidence="7">cv. OR44</strain>
    </source>
</reference>
<name>A0A0E0D0Z8_9ORYZ</name>
<keyword evidence="5 6" id="KW-0472">Membrane</keyword>
<evidence type="ECO:0000256" key="5">
    <source>
        <dbReference type="ARBA" id="ARBA00023136"/>
    </source>
</evidence>
<sequence>MLMEELSVFLTNSICKLEISLSNTGDEALLEKAGYDADITIDAIGDKIVFLDSFLSLLIDAHKKPSHFTLNWMAYTCGMVTVAGCSLWLLRHRSMVENHAAHSWHAIKAAAVNFWENCLKHPVAVIAKEISSVSENIKEVSGKQDLFGGDYNMWRKSLYSFFETKNVAMHGIDQSEDAMMTRLNVIFNEHTDTFMDIFSGEVGQAFLIQVQKFFLDGEALFVQVDELIAENRVLLAAFALFLLLLPRFVVGVSTIPWKCIQRRKAEAMAIAPKKRKCSLYEDIKERISRIQELTVLVETIWTLEIVPEFTEFAASQQFLIAEEVGLLIYAIAMLHVQAAQLLGDTGDVMSLQENMRSILRPDSGFEQQMISVDQLDNVMMGRASR</sequence>
<feature type="transmembrane region" description="Helical" evidence="6">
    <location>
        <begin position="72"/>
        <end position="90"/>
    </location>
</feature>
<evidence type="ECO:0000256" key="1">
    <source>
        <dbReference type="ARBA" id="ARBA00004225"/>
    </source>
</evidence>
<keyword evidence="8" id="KW-1185">Reference proteome</keyword>
<evidence type="ECO:0000256" key="2">
    <source>
        <dbReference type="ARBA" id="ARBA00022692"/>
    </source>
</evidence>
<evidence type="ECO:0000313" key="7">
    <source>
        <dbReference type="EnsemblPlants" id="OMERI03G16520.1"/>
    </source>
</evidence>
<feature type="transmembrane region" description="Helical" evidence="6">
    <location>
        <begin position="233"/>
        <end position="257"/>
    </location>
</feature>
<dbReference type="EnsemblPlants" id="OMERI03G16520.1">
    <property type="protein sequence ID" value="OMERI03G16520.1"/>
    <property type="gene ID" value="OMERI03G16520"/>
</dbReference>
<evidence type="ECO:0000256" key="6">
    <source>
        <dbReference type="SAM" id="Phobius"/>
    </source>
</evidence>
<dbReference type="AlphaFoldDB" id="A0A0E0D0Z8"/>
<evidence type="ECO:0000256" key="4">
    <source>
        <dbReference type="ARBA" id="ARBA00023128"/>
    </source>
</evidence>
<dbReference type="STRING" id="40149.A0A0E0D0Z8"/>
<organism evidence="7">
    <name type="scientific">Oryza meridionalis</name>
    <dbReference type="NCBI Taxonomy" id="40149"/>
    <lineage>
        <taxon>Eukaryota</taxon>
        <taxon>Viridiplantae</taxon>
        <taxon>Streptophyta</taxon>
        <taxon>Embryophyta</taxon>
        <taxon>Tracheophyta</taxon>
        <taxon>Spermatophyta</taxon>
        <taxon>Magnoliopsida</taxon>
        <taxon>Liliopsida</taxon>
        <taxon>Poales</taxon>
        <taxon>Poaceae</taxon>
        <taxon>BOP clade</taxon>
        <taxon>Oryzoideae</taxon>
        <taxon>Oryzeae</taxon>
        <taxon>Oryzinae</taxon>
        <taxon>Oryza</taxon>
    </lineage>
</organism>
<dbReference type="Proteomes" id="UP000008021">
    <property type="component" value="Chromosome 3"/>
</dbReference>
<dbReference type="GO" id="GO:0005741">
    <property type="term" value="C:mitochondrial outer membrane"/>
    <property type="evidence" value="ECO:0007669"/>
    <property type="project" value="TreeGrafter"/>
</dbReference>
<proteinExistence type="predicted"/>
<keyword evidence="4" id="KW-0496">Mitochondrion</keyword>
<keyword evidence="3 6" id="KW-1133">Transmembrane helix</keyword>
<comment type="subcellular location">
    <subcellularLocation>
        <location evidence="1">Mitochondrion membrane</location>
        <topology evidence="1">Multi-pass membrane protein</topology>
    </subcellularLocation>
</comment>